<dbReference type="Gene3D" id="1.25.10.10">
    <property type="entry name" value="Leucine-rich Repeat Variant"/>
    <property type="match status" value="2"/>
</dbReference>
<feature type="domain" description="Clathrin/coatomer adaptor adaptin-like N-terminal" evidence="12">
    <location>
        <begin position="21"/>
        <end position="539"/>
    </location>
</feature>
<comment type="similarity">
    <text evidence="2 11">Belongs to the COPG family.</text>
</comment>
<evidence type="ECO:0000256" key="7">
    <source>
        <dbReference type="ARBA" id="ARBA00022927"/>
    </source>
</evidence>
<proteinExistence type="inferred from homology"/>
<comment type="subunit">
    <text evidence="11">Oligomeric complex.</text>
</comment>
<evidence type="ECO:0000256" key="2">
    <source>
        <dbReference type="ARBA" id="ARBA00010720"/>
    </source>
</evidence>
<dbReference type="InterPro" id="IPR032154">
    <property type="entry name" value="Coatomer_g_Cpla"/>
</dbReference>
<evidence type="ECO:0000259" key="12">
    <source>
        <dbReference type="Pfam" id="PF01602"/>
    </source>
</evidence>
<dbReference type="Proteomes" id="UP001432216">
    <property type="component" value="Chromosome 1"/>
</dbReference>
<keyword evidence="10 11" id="KW-0968">Cytoplasmic vesicle</keyword>
<evidence type="ECO:0000256" key="1">
    <source>
        <dbReference type="ARBA" id="ARBA00004255"/>
    </source>
</evidence>
<keyword evidence="6 11" id="KW-0931">ER-Golgi transport</keyword>
<dbReference type="GeneID" id="89987034"/>
<feature type="domain" description="Coatomer gamma subunit appendage Ig-like subdomain" evidence="13">
    <location>
        <begin position="626"/>
        <end position="774"/>
    </location>
</feature>
<keyword evidence="4 11" id="KW-0963">Cytoplasm</keyword>
<evidence type="ECO:0000256" key="11">
    <source>
        <dbReference type="PIRNR" id="PIRNR037093"/>
    </source>
</evidence>
<evidence type="ECO:0000256" key="6">
    <source>
        <dbReference type="ARBA" id="ARBA00022892"/>
    </source>
</evidence>
<dbReference type="Pfam" id="PF08752">
    <property type="entry name" value="COP-gamma_platf"/>
    <property type="match status" value="1"/>
</dbReference>
<dbReference type="InterPro" id="IPR009028">
    <property type="entry name" value="Coatomer/calthrin_app_sub_C"/>
</dbReference>
<dbReference type="PANTHER" id="PTHR10261">
    <property type="entry name" value="COATOMER SUBUNIT GAMMA"/>
    <property type="match status" value="1"/>
</dbReference>
<keyword evidence="16" id="KW-1185">Reference proteome</keyword>
<evidence type="ECO:0000256" key="8">
    <source>
        <dbReference type="ARBA" id="ARBA00023034"/>
    </source>
</evidence>
<sequence>MSFKKDDEAGGIWETFSTQEATTLFFGVTKLFQHKDSALRQMVYLVVKELSTIAEDVIMVTSSIMKDMQPNLEVVYRPNAIRALARIIDAQSVQSVERFFKSALVDRSPSISSASLISSYHLFPLSPTIIKRWSNEAQEAVNAKSVSSYSGASTYFSGGSAGGYQAVASSSYIMQYHALGLLYLIREKDRMAITKMVQQLGASGKGSSIVRNPMAICMLIRFARKIMDEDPNLRKQMHEYLETLLRHKSEMVNIEAARAICETRDVQPGDVYKTIAVLQLFLSSPKPAIKFAAVKTLSKLAQTLPQSVAALNVEMENLITDSNRSIATYAITTLLKTGNEASVDRLMKQISSFMTDITDEFKIIVVDAIRSLCLKFPGKQAVMLSFLSGVLRDEGGYEFKHAVVEAIFDMIKYIQDSRDAGELTLWELLADEIALAHLCEFIEDCEFTKLSVRILHLLGIEGPRTRNPTKFIRYIYNRVVLENAVVRAAAVSSLAKFGVCVDDPSVIKSVNVLMRRCLDDIDDEVRDRAAMYIKVLEEKSLADVLVKDEAQFSLATLEDQLTSYVHDNSKHASAFDISAVPKVSREQAHAEVAQTRSTALDVAGPSTVTPITPASPIPSVKEAQSSYAAQLSTIPEFQPYGPVLKSSTKPIELTESETEYVVTAVKHVFRKHVVFQFNVANTIPDTVLEQVAVIMQPSPDCGLIEDFIIPINSLTTQIGQAPVYVSFTRENPQEYAAGSFGCTLKFVSKEVDPSNGQPEEEGYDDEYQVEELDLGAADYITPTFVTFVNEWDKLASSPSLTETFALSSSESLKEACQSLVEVLGMLPLGGTDMPTSNSVHTLNLAGLAVPTGDGEKSSKVLARCRMTYAPGTGVTIELSVRAEVEEAARLIMAAI</sequence>
<dbReference type="InterPro" id="IPR016024">
    <property type="entry name" value="ARM-type_fold"/>
</dbReference>
<dbReference type="InterPro" id="IPR002553">
    <property type="entry name" value="Clathrin/coatomer_adapt-like_N"/>
</dbReference>
<dbReference type="Gene3D" id="3.30.310.10">
    <property type="entry name" value="TATA-Binding Protein"/>
    <property type="match status" value="1"/>
</dbReference>
<gene>
    <name evidence="15" type="ORF">IAS62_000258</name>
</gene>
<comment type="subcellular location">
    <subcellularLocation>
        <location evidence="11">Cytoplasm</location>
    </subcellularLocation>
    <subcellularLocation>
        <location evidence="1 11">Golgi apparatus membrane</location>
        <topology evidence="1 11">Peripheral membrane protein</topology>
        <orientation evidence="1 11">Cytoplasmic side</orientation>
    </subcellularLocation>
    <subcellularLocation>
        <location evidence="11">Cytoplasmic vesicle</location>
        <location evidence="11">COPI-coated vesicle membrane</location>
        <topology evidence="11">Peripheral membrane protein</topology>
        <orientation evidence="11">Cytoplasmic side</orientation>
    </subcellularLocation>
</comment>
<evidence type="ECO:0000256" key="5">
    <source>
        <dbReference type="ARBA" id="ARBA00022737"/>
    </source>
</evidence>
<dbReference type="SUPFAM" id="SSF55711">
    <property type="entry name" value="Subdomain of clathrin and coatomer appendage domain"/>
    <property type="match status" value="1"/>
</dbReference>
<dbReference type="EMBL" id="CP143806">
    <property type="protein sequence ID" value="WVO18982.1"/>
    <property type="molecule type" value="Genomic_DNA"/>
</dbReference>
<evidence type="ECO:0000256" key="4">
    <source>
        <dbReference type="ARBA" id="ARBA00022490"/>
    </source>
</evidence>
<evidence type="ECO:0000313" key="16">
    <source>
        <dbReference type="Proteomes" id="UP001432216"/>
    </source>
</evidence>
<reference evidence="15 16" key="1">
    <citation type="submission" date="2024-01" db="EMBL/GenBank/DDBJ databases">
        <title>Comparative genomics of Cryptococcus and Kwoniella reveals pathogenesis evolution and contrasting modes of karyotype evolution via chromosome fusion or intercentromeric recombination.</title>
        <authorList>
            <person name="Coelho M.A."/>
            <person name="David-Palma M."/>
            <person name="Shea T."/>
            <person name="Bowers K."/>
            <person name="McGinley-Smith S."/>
            <person name="Mohammad A.W."/>
            <person name="Gnirke A."/>
            <person name="Yurkov A.M."/>
            <person name="Nowrousian M."/>
            <person name="Sun S."/>
            <person name="Cuomo C.A."/>
            <person name="Heitman J."/>
        </authorList>
    </citation>
    <scope>NUCLEOTIDE SEQUENCE [LARGE SCALE GENOMIC DNA]</scope>
    <source>
        <strain evidence="15 16">7685027</strain>
    </source>
</reference>
<evidence type="ECO:0000256" key="3">
    <source>
        <dbReference type="ARBA" id="ARBA00022448"/>
    </source>
</evidence>
<keyword evidence="9 11" id="KW-0472">Membrane</keyword>
<evidence type="ECO:0000313" key="15">
    <source>
        <dbReference type="EMBL" id="WVO18982.1"/>
    </source>
</evidence>
<dbReference type="InterPro" id="IPR012295">
    <property type="entry name" value="TBP_dom_sf"/>
</dbReference>
<evidence type="ECO:0000256" key="10">
    <source>
        <dbReference type="ARBA" id="ARBA00023329"/>
    </source>
</evidence>
<dbReference type="SUPFAM" id="SSF48371">
    <property type="entry name" value="ARM repeat"/>
    <property type="match status" value="1"/>
</dbReference>
<name>A0ABZ2AKP7_9TREE</name>
<evidence type="ECO:0000256" key="9">
    <source>
        <dbReference type="ARBA" id="ARBA00023136"/>
    </source>
</evidence>
<keyword evidence="8 11" id="KW-0333">Golgi apparatus</keyword>
<feature type="domain" description="Coatomer subunit gamma C-terminal" evidence="14">
    <location>
        <begin position="777"/>
        <end position="895"/>
    </location>
</feature>
<evidence type="ECO:0000259" key="14">
    <source>
        <dbReference type="Pfam" id="PF16381"/>
    </source>
</evidence>
<dbReference type="PANTHER" id="PTHR10261:SF0">
    <property type="entry name" value="COATOMER SUBUNIT GAMMA-2"/>
    <property type="match status" value="1"/>
</dbReference>
<dbReference type="PIRSF" id="PIRSF037093">
    <property type="entry name" value="Coatomer_gamma_subunit"/>
    <property type="match status" value="1"/>
</dbReference>
<evidence type="ECO:0000259" key="13">
    <source>
        <dbReference type="Pfam" id="PF08752"/>
    </source>
</evidence>
<dbReference type="Gene3D" id="2.60.40.1480">
    <property type="entry name" value="Coatomer, gamma subunit, appendage domain"/>
    <property type="match status" value="1"/>
</dbReference>
<dbReference type="InterPro" id="IPR013041">
    <property type="entry name" value="Clathrin_app_Ig-like_sf"/>
</dbReference>
<dbReference type="InterPro" id="IPR013040">
    <property type="entry name" value="Coatomer_gsu_app_Ig-like_dom"/>
</dbReference>
<dbReference type="Pfam" id="PF01602">
    <property type="entry name" value="Adaptin_N"/>
    <property type="match status" value="1"/>
</dbReference>
<dbReference type="Pfam" id="PF16381">
    <property type="entry name" value="Coatomer_g_Cpla"/>
    <property type="match status" value="1"/>
</dbReference>
<keyword evidence="7 11" id="KW-0653">Protein transport</keyword>
<protein>
    <recommendedName>
        <fullName evidence="11">Coatomer subunit gamma</fullName>
    </recommendedName>
</protein>
<accession>A0ABZ2AKP7</accession>
<organism evidence="15 16">
    <name type="scientific">Cryptococcus decagattii</name>
    <dbReference type="NCBI Taxonomy" id="1859122"/>
    <lineage>
        <taxon>Eukaryota</taxon>
        <taxon>Fungi</taxon>
        <taxon>Dikarya</taxon>
        <taxon>Basidiomycota</taxon>
        <taxon>Agaricomycotina</taxon>
        <taxon>Tremellomycetes</taxon>
        <taxon>Tremellales</taxon>
        <taxon>Cryptococcaceae</taxon>
        <taxon>Cryptococcus</taxon>
        <taxon>Cryptococcus gattii species complex</taxon>
    </lineage>
</organism>
<comment type="function">
    <text evidence="11">The coatomer is a cytosolic protein complex that binds to dilysine motifs and reversibly associates with Golgi non-clathrin-coated vesicles, which further mediate biosynthetic protein transport from the ER, via the Golgi up to the trans Golgi network. Coatomer complex is required for budding from Golgi membranes, and is essential for the retrograde Golgi-to-ER transport of dilysine-tagged proteins.</text>
</comment>
<dbReference type="InterPro" id="IPR017106">
    <property type="entry name" value="Coatomer_gsu"/>
</dbReference>
<keyword evidence="3 11" id="KW-0813">Transport</keyword>
<keyword evidence="5" id="KW-0677">Repeat</keyword>
<dbReference type="SUPFAM" id="SSF49348">
    <property type="entry name" value="Clathrin adaptor appendage domain"/>
    <property type="match status" value="1"/>
</dbReference>
<dbReference type="RefSeq" id="XP_064718222.1">
    <property type="nucleotide sequence ID" value="XM_064862150.1"/>
</dbReference>
<dbReference type="InterPro" id="IPR037067">
    <property type="entry name" value="Coatomer_gsu_app_sf"/>
</dbReference>
<dbReference type="InterPro" id="IPR011989">
    <property type="entry name" value="ARM-like"/>
</dbReference>